<protein>
    <submittedName>
        <fullName evidence="1">Uncharacterized protein</fullName>
    </submittedName>
</protein>
<accession>A0A150H3E9</accession>
<keyword evidence="2" id="KW-1185">Reference proteome</keyword>
<evidence type="ECO:0000313" key="2">
    <source>
        <dbReference type="Proteomes" id="UP000075714"/>
    </source>
</evidence>
<dbReference type="AlphaFoldDB" id="A0A150H3E9"/>
<organism evidence="1 2">
    <name type="scientific">Gonium pectorale</name>
    <name type="common">Green alga</name>
    <dbReference type="NCBI Taxonomy" id="33097"/>
    <lineage>
        <taxon>Eukaryota</taxon>
        <taxon>Viridiplantae</taxon>
        <taxon>Chlorophyta</taxon>
        <taxon>core chlorophytes</taxon>
        <taxon>Chlorophyceae</taxon>
        <taxon>CS clade</taxon>
        <taxon>Chlamydomonadales</taxon>
        <taxon>Volvocaceae</taxon>
        <taxon>Gonium</taxon>
    </lineage>
</organism>
<name>A0A150H3E9_GONPE</name>
<evidence type="ECO:0000313" key="1">
    <source>
        <dbReference type="EMBL" id="KXZ56545.1"/>
    </source>
</evidence>
<dbReference type="EMBL" id="LSYV01000002">
    <property type="protein sequence ID" value="KXZ56545.1"/>
    <property type="molecule type" value="Genomic_DNA"/>
</dbReference>
<sequence>MVAAQKVAVAKAKEVGMGWAAAVMVALGRAVEETVAVETVAAAKEGPRAGKGWAAAVMEAMGRAVEGTVAVETVASVEWEEGGEGGGGEGGRR</sequence>
<gene>
    <name evidence="1" type="ORF">GPECTOR_1g49</name>
</gene>
<proteinExistence type="predicted"/>
<reference evidence="2" key="1">
    <citation type="journal article" date="2016" name="Nat. Commun.">
        <title>The Gonium pectorale genome demonstrates co-option of cell cycle regulation during the evolution of multicellularity.</title>
        <authorList>
            <person name="Hanschen E.R."/>
            <person name="Marriage T.N."/>
            <person name="Ferris P.J."/>
            <person name="Hamaji T."/>
            <person name="Toyoda A."/>
            <person name="Fujiyama A."/>
            <person name="Neme R."/>
            <person name="Noguchi H."/>
            <person name="Minakuchi Y."/>
            <person name="Suzuki M."/>
            <person name="Kawai-Toyooka H."/>
            <person name="Smith D.R."/>
            <person name="Sparks H."/>
            <person name="Anderson J."/>
            <person name="Bakaric R."/>
            <person name="Luria V."/>
            <person name="Karger A."/>
            <person name="Kirschner M.W."/>
            <person name="Durand P.M."/>
            <person name="Michod R.E."/>
            <person name="Nozaki H."/>
            <person name="Olson B.J."/>
        </authorList>
    </citation>
    <scope>NUCLEOTIDE SEQUENCE [LARGE SCALE GENOMIC DNA]</scope>
    <source>
        <strain evidence="2">NIES-2863</strain>
    </source>
</reference>
<dbReference type="Proteomes" id="UP000075714">
    <property type="component" value="Unassembled WGS sequence"/>
</dbReference>
<comment type="caution">
    <text evidence="1">The sequence shown here is derived from an EMBL/GenBank/DDBJ whole genome shotgun (WGS) entry which is preliminary data.</text>
</comment>